<dbReference type="EMBL" id="KB454806">
    <property type="protein sequence ID" value="EME25797.1"/>
    <property type="molecule type" value="Genomic_DNA"/>
</dbReference>
<evidence type="ECO:0000313" key="1">
    <source>
        <dbReference type="EMBL" id="EME25797.1"/>
    </source>
</evidence>
<reference evidence="2" key="1">
    <citation type="journal article" date="2013" name="Science">
        <title>Gene transfer from bacteria and archaea facilitated evolution of an extremophilic eukaryote.</title>
        <authorList>
            <person name="Schonknecht G."/>
            <person name="Chen W.H."/>
            <person name="Ternes C.M."/>
            <person name="Barbier G.G."/>
            <person name="Shrestha R.P."/>
            <person name="Stanke M."/>
            <person name="Brautigam A."/>
            <person name="Baker B.J."/>
            <person name="Banfield J.F."/>
            <person name="Garavito R.M."/>
            <person name="Carr K."/>
            <person name="Wilkerson C."/>
            <person name="Rensing S.A."/>
            <person name="Gagneul D."/>
            <person name="Dickenson N.E."/>
            <person name="Oesterhelt C."/>
            <person name="Lercher M.J."/>
            <person name="Weber A.P."/>
        </authorList>
    </citation>
    <scope>NUCLEOTIDE SEQUENCE [LARGE SCALE GENOMIC DNA]</scope>
    <source>
        <strain evidence="2">074W</strain>
    </source>
</reference>
<dbReference type="Proteomes" id="UP000030680">
    <property type="component" value="Unassembled WGS sequence"/>
</dbReference>
<name>M2X7K0_GALSU</name>
<organism evidence="1 2">
    <name type="scientific">Galdieria sulphuraria</name>
    <name type="common">Red alga</name>
    <dbReference type="NCBI Taxonomy" id="130081"/>
    <lineage>
        <taxon>Eukaryota</taxon>
        <taxon>Rhodophyta</taxon>
        <taxon>Bangiophyceae</taxon>
        <taxon>Galdieriales</taxon>
        <taxon>Galdieriaceae</taxon>
        <taxon>Galdieria</taxon>
    </lineage>
</organism>
<accession>M2X7K0</accession>
<evidence type="ECO:0000313" key="2">
    <source>
        <dbReference type="Proteomes" id="UP000030680"/>
    </source>
</evidence>
<dbReference type="KEGG" id="gsl:Gasu_65420"/>
<gene>
    <name evidence="1" type="ORF">Gasu_65420</name>
</gene>
<protein>
    <submittedName>
        <fullName evidence="1">Uncharacterized protein</fullName>
    </submittedName>
</protein>
<proteinExistence type="predicted"/>
<keyword evidence="2" id="KW-1185">Reference proteome</keyword>
<feature type="non-terminal residue" evidence="1">
    <location>
        <position position="1"/>
    </location>
</feature>
<sequence length="13" mass="1413">AVMPSADFADFEI</sequence>